<comment type="caution">
    <text evidence="4">Lacks conserved residue(s) required for the propagation of feature annotation.</text>
</comment>
<keyword evidence="3 4" id="KW-0546">Nucleotide metabolism</keyword>
<dbReference type="PANTHER" id="PTHR43213:SF5">
    <property type="entry name" value="BIFUNCTIONAL DTTP_UTP PYROPHOSPHATASE_METHYLTRANSFERASE PROTEIN-RELATED"/>
    <property type="match status" value="1"/>
</dbReference>
<dbReference type="InterPro" id="IPR029001">
    <property type="entry name" value="ITPase-like_fam"/>
</dbReference>
<dbReference type="GO" id="GO:0005737">
    <property type="term" value="C:cytoplasm"/>
    <property type="evidence" value="ECO:0007669"/>
    <property type="project" value="UniProtKB-SubCell"/>
</dbReference>
<dbReference type="EC" id="3.6.1.9" evidence="4"/>
<dbReference type="GO" id="GO:0036218">
    <property type="term" value="F:dTTP diphosphatase activity"/>
    <property type="evidence" value="ECO:0007669"/>
    <property type="project" value="RHEA"/>
</dbReference>
<evidence type="ECO:0000256" key="1">
    <source>
        <dbReference type="ARBA" id="ARBA00001968"/>
    </source>
</evidence>
<dbReference type="Proteomes" id="UP000035929">
    <property type="component" value="Unassembled WGS sequence"/>
</dbReference>
<dbReference type="PATRIC" id="fig|270351.6.peg.5459"/>
<organism evidence="5 6">
    <name type="scientific">Methylobacterium aquaticum</name>
    <dbReference type="NCBI Taxonomy" id="270351"/>
    <lineage>
        <taxon>Bacteria</taxon>
        <taxon>Pseudomonadati</taxon>
        <taxon>Pseudomonadota</taxon>
        <taxon>Alphaproteobacteria</taxon>
        <taxon>Hyphomicrobiales</taxon>
        <taxon>Methylobacteriaceae</taxon>
        <taxon>Methylobacterium</taxon>
    </lineage>
</organism>
<feature type="site" description="Important for substrate specificity" evidence="4">
    <location>
        <position position="23"/>
    </location>
</feature>
<proteinExistence type="inferred from homology"/>
<sequence length="215" mass="23006">MTETSPIPPAARPKLVLASASPRRLALLQQAGIEPDALLPADLDEAPLKSEKPRDLVRRLARAKLDVAVAAARGTEELRQGYVVAADTVVAVGRRILPKAEVTDEAADCLRLLSGRAHRVYTAVCVVGPKDRPRERLVETRVRFKRLSAKEIDAYLASGEWRGKAGGYAIQGLAGSFVLKLVGSYSAVVGLPLYETVGLLEGEGYPVRGAWGDAA</sequence>
<comment type="similarity">
    <text evidence="4">Belongs to the Maf family. YhdE subfamily.</text>
</comment>
<evidence type="ECO:0000256" key="3">
    <source>
        <dbReference type="ARBA" id="ARBA00023080"/>
    </source>
</evidence>
<dbReference type="PANTHER" id="PTHR43213">
    <property type="entry name" value="BIFUNCTIONAL DTTP/UTP PYROPHOSPHATASE/METHYLTRANSFERASE PROTEIN-RELATED"/>
    <property type="match status" value="1"/>
</dbReference>
<feature type="site" description="Important for substrate specificity" evidence="4">
    <location>
        <position position="171"/>
    </location>
</feature>
<dbReference type="InterPro" id="IPR003697">
    <property type="entry name" value="Maf-like"/>
</dbReference>
<dbReference type="RefSeq" id="WP_048468008.1">
    <property type="nucleotide sequence ID" value="NZ_LABX01000396.1"/>
</dbReference>
<dbReference type="NCBIfam" id="TIGR00172">
    <property type="entry name" value="maf"/>
    <property type="match status" value="1"/>
</dbReference>
<name>A0A0J6RUC2_9HYPH</name>
<dbReference type="GO" id="GO:0036221">
    <property type="term" value="F:UTP diphosphatase activity"/>
    <property type="evidence" value="ECO:0007669"/>
    <property type="project" value="RHEA"/>
</dbReference>
<accession>A0A0J6RUC2</accession>
<dbReference type="OrthoDB" id="9807767at2"/>
<evidence type="ECO:0000313" key="6">
    <source>
        <dbReference type="Proteomes" id="UP000035929"/>
    </source>
</evidence>
<comment type="catalytic activity">
    <reaction evidence="4">
        <text>dTTP + H2O = dTMP + diphosphate + H(+)</text>
        <dbReference type="Rhea" id="RHEA:28534"/>
        <dbReference type="ChEBI" id="CHEBI:15377"/>
        <dbReference type="ChEBI" id="CHEBI:15378"/>
        <dbReference type="ChEBI" id="CHEBI:33019"/>
        <dbReference type="ChEBI" id="CHEBI:37568"/>
        <dbReference type="ChEBI" id="CHEBI:63528"/>
        <dbReference type="EC" id="3.6.1.9"/>
    </reaction>
</comment>
<comment type="catalytic activity">
    <reaction evidence="4">
        <text>UTP + H2O = UMP + diphosphate + H(+)</text>
        <dbReference type="Rhea" id="RHEA:29395"/>
        <dbReference type="ChEBI" id="CHEBI:15377"/>
        <dbReference type="ChEBI" id="CHEBI:15378"/>
        <dbReference type="ChEBI" id="CHEBI:33019"/>
        <dbReference type="ChEBI" id="CHEBI:46398"/>
        <dbReference type="ChEBI" id="CHEBI:57865"/>
        <dbReference type="EC" id="3.6.1.9"/>
    </reaction>
</comment>
<feature type="site" description="Important for substrate specificity" evidence="4">
    <location>
        <position position="88"/>
    </location>
</feature>
<gene>
    <name evidence="5" type="ORF">VP06_32865</name>
</gene>
<reference evidence="5 6" key="1">
    <citation type="submission" date="2015-03" db="EMBL/GenBank/DDBJ databases">
        <title>Genome sequencing of Methylobacterium aquaticum DSM16371 type strain.</title>
        <authorList>
            <person name="Chaudhry V."/>
            <person name="Patil P.B."/>
        </authorList>
    </citation>
    <scope>NUCLEOTIDE SEQUENCE [LARGE SCALE GENOMIC DNA]</scope>
    <source>
        <strain evidence="5 6">DSM 16371</strain>
    </source>
</reference>
<dbReference type="EMBL" id="LABX01000396">
    <property type="protein sequence ID" value="KMO24943.1"/>
    <property type="molecule type" value="Genomic_DNA"/>
</dbReference>
<evidence type="ECO:0000256" key="4">
    <source>
        <dbReference type="HAMAP-Rule" id="MF_00528"/>
    </source>
</evidence>
<keyword evidence="4" id="KW-0963">Cytoplasm</keyword>
<comment type="caution">
    <text evidence="5">The sequence shown here is derived from an EMBL/GenBank/DDBJ whole genome shotgun (WGS) entry which is preliminary data.</text>
</comment>
<feature type="active site" description="Proton acceptor" evidence="4">
    <location>
        <position position="87"/>
    </location>
</feature>
<dbReference type="AlphaFoldDB" id="A0A0J6RUC2"/>
<dbReference type="PIRSF" id="PIRSF006305">
    <property type="entry name" value="Maf"/>
    <property type="match status" value="1"/>
</dbReference>
<dbReference type="Gene3D" id="3.90.950.10">
    <property type="match status" value="1"/>
</dbReference>
<dbReference type="GO" id="GO:0009117">
    <property type="term" value="P:nucleotide metabolic process"/>
    <property type="evidence" value="ECO:0007669"/>
    <property type="project" value="UniProtKB-KW"/>
</dbReference>
<evidence type="ECO:0000313" key="5">
    <source>
        <dbReference type="EMBL" id="KMO24943.1"/>
    </source>
</evidence>
<protein>
    <recommendedName>
        <fullName evidence="4">dTTP/UTP pyrophosphatase</fullName>
        <shortName evidence="4">dTTPase/UTPase</shortName>
        <ecNumber evidence="4">3.6.1.9</ecNumber>
    </recommendedName>
    <alternativeName>
        <fullName evidence="4">Nucleoside triphosphate pyrophosphatase</fullName>
    </alternativeName>
    <alternativeName>
        <fullName evidence="4">Nucleotide pyrophosphatase</fullName>
        <shortName evidence="4">Nucleotide PPase</shortName>
    </alternativeName>
</protein>
<comment type="function">
    <text evidence="4">Nucleoside triphosphate pyrophosphatase that hydrolyzes dTTP and UTP. May have a dual role in cell division arrest and in preventing the incorporation of modified nucleotides into cellular nucleic acids.</text>
</comment>
<dbReference type="HAMAP" id="MF_00528">
    <property type="entry name" value="Maf"/>
    <property type="match status" value="1"/>
</dbReference>
<dbReference type="SUPFAM" id="SSF52972">
    <property type="entry name" value="ITPase-like"/>
    <property type="match status" value="1"/>
</dbReference>
<comment type="subcellular location">
    <subcellularLocation>
        <location evidence="4">Cytoplasm</location>
    </subcellularLocation>
</comment>
<comment type="cofactor">
    <cofactor evidence="1 4">
        <name>a divalent metal cation</name>
        <dbReference type="ChEBI" id="CHEBI:60240"/>
    </cofactor>
</comment>
<dbReference type="Pfam" id="PF02545">
    <property type="entry name" value="Maf"/>
    <property type="match status" value="1"/>
</dbReference>
<dbReference type="CDD" id="cd00555">
    <property type="entry name" value="Maf"/>
    <property type="match status" value="1"/>
</dbReference>
<dbReference type="NCBIfam" id="NF002401">
    <property type="entry name" value="PRK01441.1"/>
    <property type="match status" value="1"/>
</dbReference>
<evidence type="ECO:0000256" key="2">
    <source>
        <dbReference type="ARBA" id="ARBA00022801"/>
    </source>
</evidence>
<keyword evidence="2 4" id="KW-0378">Hydrolase</keyword>